<proteinExistence type="predicted"/>
<dbReference type="RefSeq" id="XP_024351574.1">
    <property type="nucleotide sequence ID" value="XM_024494009.1"/>
</dbReference>
<name>W6UH68_ECHGR</name>
<keyword evidence="2" id="KW-1185">Reference proteome</keyword>
<sequence length="122" mass="14098">MSTSQLYGCYLNKEFPNVELNNILIEGISASMLALKFDPTQNRFANCKPDISFMCCRFTNKGKHLPWPCKNQHCIYYVISEIEKLRIYHFQSSLCNKLLLTQILIAGILKPLSNLCLPIYFN</sequence>
<evidence type="ECO:0000313" key="2">
    <source>
        <dbReference type="Proteomes" id="UP000019149"/>
    </source>
</evidence>
<reference evidence="1 2" key="1">
    <citation type="journal article" date="2013" name="Nat. Genet.">
        <title>The genome of the hydatid tapeworm Echinococcus granulosus.</title>
        <authorList>
            <person name="Zheng H."/>
            <person name="Zhang W."/>
            <person name="Zhang L."/>
            <person name="Zhang Z."/>
            <person name="Li J."/>
            <person name="Lu G."/>
            <person name="Zhu Y."/>
            <person name="Wang Y."/>
            <person name="Huang Y."/>
            <person name="Liu J."/>
            <person name="Kang H."/>
            <person name="Chen J."/>
            <person name="Wang L."/>
            <person name="Chen A."/>
            <person name="Yu S."/>
            <person name="Gao Z."/>
            <person name="Jin L."/>
            <person name="Gu W."/>
            <person name="Wang Z."/>
            <person name="Zhao L."/>
            <person name="Shi B."/>
            <person name="Wen H."/>
            <person name="Lin R."/>
            <person name="Jones M.K."/>
            <person name="Brejova B."/>
            <person name="Vinar T."/>
            <person name="Zhao G."/>
            <person name="McManus D.P."/>
            <person name="Chen Z."/>
            <person name="Zhou Y."/>
            <person name="Wang S."/>
        </authorList>
    </citation>
    <scope>NUCLEOTIDE SEQUENCE [LARGE SCALE GENOMIC DNA]</scope>
</reference>
<evidence type="ECO:0000313" key="1">
    <source>
        <dbReference type="EMBL" id="EUB60378.1"/>
    </source>
</evidence>
<dbReference type="AlphaFoldDB" id="W6UH68"/>
<protein>
    <submittedName>
        <fullName evidence="1">Uncharacterized protein</fullName>
    </submittedName>
</protein>
<organism evidence="1 2">
    <name type="scientific">Echinococcus granulosus</name>
    <name type="common">Hydatid tapeworm</name>
    <dbReference type="NCBI Taxonomy" id="6210"/>
    <lineage>
        <taxon>Eukaryota</taxon>
        <taxon>Metazoa</taxon>
        <taxon>Spiralia</taxon>
        <taxon>Lophotrochozoa</taxon>
        <taxon>Platyhelminthes</taxon>
        <taxon>Cestoda</taxon>
        <taxon>Eucestoda</taxon>
        <taxon>Cyclophyllidea</taxon>
        <taxon>Taeniidae</taxon>
        <taxon>Echinococcus</taxon>
        <taxon>Echinococcus granulosus group</taxon>
    </lineage>
</organism>
<dbReference type="KEGG" id="egl:EGR_04760"/>
<gene>
    <name evidence="1" type="ORF">EGR_04760</name>
</gene>
<dbReference type="CTD" id="36340475"/>
<accession>W6UH68</accession>
<dbReference type="Proteomes" id="UP000019149">
    <property type="component" value="Unassembled WGS sequence"/>
</dbReference>
<dbReference type="EMBL" id="APAU02000031">
    <property type="protein sequence ID" value="EUB60378.1"/>
    <property type="molecule type" value="Genomic_DNA"/>
</dbReference>
<dbReference type="GeneID" id="36340475"/>
<comment type="caution">
    <text evidence="1">The sequence shown here is derived from an EMBL/GenBank/DDBJ whole genome shotgun (WGS) entry which is preliminary data.</text>
</comment>